<feature type="domain" description="HTH gntR-type" evidence="4">
    <location>
        <begin position="249"/>
        <end position="317"/>
    </location>
</feature>
<reference evidence="5 6" key="1">
    <citation type="submission" date="2014-08" db="EMBL/GenBank/DDBJ databases">
        <title>Clostridium innocuum, an unnegligible vancomycin-resistant pathogen causing extra-intestinal infections.</title>
        <authorList>
            <person name="Feng Y."/>
            <person name="Chiu C.-H."/>
        </authorList>
    </citation>
    <scope>NUCLEOTIDE SEQUENCE [LARGE SCALE GENOMIC DNA]</scope>
    <source>
        <strain evidence="5 6">AN88</strain>
    </source>
</reference>
<dbReference type="SUPFAM" id="SSF46785">
    <property type="entry name" value="Winged helix' DNA-binding domain"/>
    <property type="match status" value="2"/>
</dbReference>
<dbReference type="InterPro" id="IPR036390">
    <property type="entry name" value="WH_DNA-bd_sf"/>
</dbReference>
<evidence type="ECO:0000259" key="4">
    <source>
        <dbReference type="PROSITE" id="PS50949"/>
    </source>
</evidence>
<dbReference type="GO" id="GO:0003700">
    <property type="term" value="F:DNA-binding transcription factor activity"/>
    <property type="evidence" value="ECO:0007669"/>
    <property type="project" value="InterPro"/>
</dbReference>
<feature type="domain" description="HTH gntR-type" evidence="4">
    <location>
        <begin position="5"/>
        <end position="73"/>
    </location>
</feature>
<keyword evidence="2" id="KW-0238">DNA-binding</keyword>
<dbReference type="RefSeq" id="WP_044908355.1">
    <property type="nucleotide sequence ID" value="NZ_JQIF01000142.1"/>
</dbReference>
<evidence type="ECO:0000256" key="3">
    <source>
        <dbReference type="ARBA" id="ARBA00023163"/>
    </source>
</evidence>
<keyword evidence="1" id="KW-0805">Transcription regulation</keyword>
<accession>A0A099I2P6</accession>
<dbReference type="InterPro" id="IPR000524">
    <property type="entry name" value="Tscrpt_reg_HTH_GntR"/>
</dbReference>
<comment type="caution">
    <text evidence="5">The sequence shown here is derived from an EMBL/GenBank/DDBJ whole genome shotgun (WGS) entry which is preliminary data.</text>
</comment>
<evidence type="ECO:0000313" key="6">
    <source>
        <dbReference type="Proteomes" id="UP000030008"/>
    </source>
</evidence>
<keyword evidence="3" id="KW-0804">Transcription</keyword>
<name>A0A099I2P6_CLOIN</name>
<dbReference type="EMBL" id="JQIF01000142">
    <property type="protein sequence ID" value="KGJ51148.1"/>
    <property type="molecule type" value="Genomic_DNA"/>
</dbReference>
<dbReference type="GO" id="GO:0003677">
    <property type="term" value="F:DNA binding"/>
    <property type="evidence" value="ECO:0007669"/>
    <property type="project" value="UniProtKB-KW"/>
</dbReference>
<proteinExistence type="predicted"/>
<sequence length="489" mass="57991">MKEEMSLHEWIYNYIEEAIRFGIFRQGEKLPTISQFAERFQVSRRPVIHAFKLLEEHHYIEMSRGRHSRLTLGLNEEECRENCIQFFLERKYAVQDLCEIRNILLPDLFTQALCLLKEEQYAAIHKSIDQMQGERTVVAFVETVLSVFGNPLVCCLYMEVAIFGRLSFYEKIKDSMVLQGIRAHSDTTKVHAFIDAIHQKQLTHQDIYEITKKYFVDDSRKTQECYAKLPQRKPERKVSFRWNIYRGRPRQIYNIASSLLKDIIYQIYPVESRLPRVLDLCEIYQVSEPTLRRAMSILQATGVIQPIGGKGMKVIQCEENRIHEMLEDNGVRERVIEGMQCLQILQLTCQTFTTMSFTSMVQRHEQLQQALSNTEITSINWVRLICEYCDSIMDVNKQESLKSIFEELKQHILWVYPFICHLDKERYQSIFCHTFDVLRYAMKTRDEQLYVSEMKYLFYLVLEEVRSQLEYAGVKEAKDLKMISFRMDI</sequence>
<dbReference type="PROSITE" id="PS50949">
    <property type="entry name" value="HTH_GNTR"/>
    <property type="match status" value="2"/>
</dbReference>
<organism evidence="5 6">
    <name type="scientific">Clostridium innocuum</name>
    <dbReference type="NCBI Taxonomy" id="1522"/>
    <lineage>
        <taxon>Bacteria</taxon>
        <taxon>Bacillati</taxon>
        <taxon>Bacillota</taxon>
        <taxon>Clostridia</taxon>
        <taxon>Eubacteriales</taxon>
        <taxon>Clostridiaceae</taxon>
        <taxon>Clostridium</taxon>
    </lineage>
</organism>
<dbReference type="Proteomes" id="UP000030008">
    <property type="component" value="Unassembled WGS sequence"/>
</dbReference>
<dbReference type="PANTHER" id="PTHR43537">
    <property type="entry name" value="TRANSCRIPTIONAL REGULATOR, GNTR FAMILY"/>
    <property type="match status" value="1"/>
</dbReference>
<dbReference type="SMART" id="SM00345">
    <property type="entry name" value="HTH_GNTR"/>
    <property type="match status" value="2"/>
</dbReference>
<evidence type="ECO:0000256" key="1">
    <source>
        <dbReference type="ARBA" id="ARBA00023015"/>
    </source>
</evidence>
<protein>
    <submittedName>
        <fullName evidence="5">GntR family transcriptional regulator</fullName>
    </submittedName>
</protein>
<evidence type="ECO:0000313" key="5">
    <source>
        <dbReference type="EMBL" id="KGJ51148.1"/>
    </source>
</evidence>
<dbReference type="Gene3D" id="1.10.10.10">
    <property type="entry name" value="Winged helix-like DNA-binding domain superfamily/Winged helix DNA-binding domain"/>
    <property type="match status" value="2"/>
</dbReference>
<dbReference type="AlphaFoldDB" id="A0A099I2P6"/>
<evidence type="ECO:0000256" key="2">
    <source>
        <dbReference type="ARBA" id="ARBA00023125"/>
    </source>
</evidence>
<dbReference type="CDD" id="cd07377">
    <property type="entry name" value="WHTH_GntR"/>
    <property type="match status" value="1"/>
</dbReference>
<dbReference type="Pfam" id="PF00392">
    <property type="entry name" value="GntR"/>
    <property type="match status" value="2"/>
</dbReference>
<dbReference type="PANTHER" id="PTHR43537:SF24">
    <property type="entry name" value="GLUCONATE OPERON TRANSCRIPTIONAL REPRESSOR"/>
    <property type="match status" value="1"/>
</dbReference>
<dbReference type="InterPro" id="IPR036388">
    <property type="entry name" value="WH-like_DNA-bd_sf"/>
</dbReference>
<gene>
    <name evidence="5" type="ORF">CIAN88_22260</name>
</gene>